<protein>
    <submittedName>
        <fullName evidence="3">Uncharacterized protein</fullName>
    </submittedName>
</protein>
<accession>A0A814IA21</accession>
<evidence type="ECO:0000256" key="2">
    <source>
        <dbReference type="SAM" id="SignalP"/>
    </source>
</evidence>
<proteinExistence type="predicted"/>
<dbReference type="Gene3D" id="3.40.50.1110">
    <property type="entry name" value="SGNH hydrolase"/>
    <property type="match status" value="1"/>
</dbReference>
<feature type="chain" id="PRO_5032665201" evidence="2">
    <location>
        <begin position="16"/>
        <end position="393"/>
    </location>
</feature>
<evidence type="ECO:0000313" key="4">
    <source>
        <dbReference type="Proteomes" id="UP000663845"/>
    </source>
</evidence>
<keyword evidence="1 2" id="KW-0732">Signal</keyword>
<evidence type="ECO:0000256" key="1">
    <source>
        <dbReference type="ARBA" id="ARBA00022729"/>
    </source>
</evidence>
<feature type="signal peptide" evidence="2">
    <location>
        <begin position="1"/>
        <end position="15"/>
    </location>
</feature>
<evidence type="ECO:0000313" key="3">
    <source>
        <dbReference type="EMBL" id="CAF1021088.1"/>
    </source>
</evidence>
<dbReference type="InterPro" id="IPR050592">
    <property type="entry name" value="GDSL_lipolytic_enzyme"/>
</dbReference>
<dbReference type="Proteomes" id="UP000663845">
    <property type="component" value="Unassembled WGS sequence"/>
</dbReference>
<dbReference type="PANTHER" id="PTHR45642">
    <property type="entry name" value="GDSL ESTERASE/LIPASE EXL3"/>
    <property type="match status" value="1"/>
</dbReference>
<dbReference type="InterPro" id="IPR001087">
    <property type="entry name" value="GDSL"/>
</dbReference>
<gene>
    <name evidence="3" type="ORF">JYZ213_LOCUS17070</name>
</gene>
<dbReference type="SUPFAM" id="SSF52266">
    <property type="entry name" value="SGNH hydrolase"/>
    <property type="match status" value="1"/>
</dbReference>
<dbReference type="AlphaFoldDB" id="A0A814IA21"/>
<organism evidence="3 4">
    <name type="scientific">Adineta steineri</name>
    <dbReference type="NCBI Taxonomy" id="433720"/>
    <lineage>
        <taxon>Eukaryota</taxon>
        <taxon>Metazoa</taxon>
        <taxon>Spiralia</taxon>
        <taxon>Gnathifera</taxon>
        <taxon>Rotifera</taxon>
        <taxon>Eurotatoria</taxon>
        <taxon>Bdelloidea</taxon>
        <taxon>Adinetida</taxon>
        <taxon>Adinetidae</taxon>
        <taxon>Adineta</taxon>
    </lineage>
</organism>
<dbReference type="PANTHER" id="PTHR45642:SF139">
    <property type="entry name" value="SGNH HYDROLASE-TYPE ESTERASE DOMAIN-CONTAINING PROTEIN"/>
    <property type="match status" value="1"/>
</dbReference>
<name>A0A814IA21_9BILA</name>
<sequence length="393" mass="45425">MILLIFMLQIHQIYTRKIPFTTVVSFGDSNTDTGNVYKLTNYSWPPVPPYFRGRLLNGPTWVERLGISKLIDYAHMGSTIDDKVVQGWGIINLQPVPGVRQQIEIHLNDIRRSTINVHQTIYIIWAGLNDYYFNQTISPSTIATSLLNVIKDLVTMGAMHILVFNQPPLQSYPFIHIMDQNLNFTAFTIQLNANLSAGVATIRHDNPKISLNIFDLYSLISKIIANGSTYLFKNTVDPCWNITINGTVLHRCVDPTSYVFIDGYHFTNEIPFNHEFFIRLAWSFPLLKKLRIFNLKPQLLPSSNEIYSLIKYSHLSSLNILDVHVDYIEQFLNDTKTCLPCLNELTVDYNQLQIATENFTKDRTRFNCKNVEKLNIKQKNIELEDFYTYFPLL</sequence>
<dbReference type="GO" id="GO:0016788">
    <property type="term" value="F:hydrolase activity, acting on ester bonds"/>
    <property type="evidence" value="ECO:0007669"/>
    <property type="project" value="InterPro"/>
</dbReference>
<dbReference type="CDD" id="cd01846">
    <property type="entry name" value="fatty_acyltransferase_like"/>
    <property type="match status" value="1"/>
</dbReference>
<comment type="caution">
    <text evidence="3">The sequence shown here is derived from an EMBL/GenBank/DDBJ whole genome shotgun (WGS) entry which is preliminary data.</text>
</comment>
<dbReference type="EMBL" id="CAJNOG010000157">
    <property type="protein sequence ID" value="CAF1021088.1"/>
    <property type="molecule type" value="Genomic_DNA"/>
</dbReference>
<dbReference type="InterPro" id="IPR036514">
    <property type="entry name" value="SGNH_hydro_sf"/>
</dbReference>
<reference evidence="3" key="1">
    <citation type="submission" date="2021-02" db="EMBL/GenBank/DDBJ databases">
        <authorList>
            <person name="Nowell W R."/>
        </authorList>
    </citation>
    <scope>NUCLEOTIDE SEQUENCE</scope>
</reference>
<dbReference type="Pfam" id="PF00657">
    <property type="entry name" value="Lipase_GDSL"/>
    <property type="match status" value="1"/>
</dbReference>